<evidence type="ECO:0000259" key="7">
    <source>
        <dbReference type="Pfam" id="PF02770"/>
    </source>
</evidence>
<organism evidence="9 10">
    <name type="scientific">Ceratina calcarata</name>
    <dbReference type="NCBI Taxonomy" id="156304"/>
    <lineage>
        <taxon>Eukaryota</taxon>
        <taxon>Metazoa</taxon>
        <taxon>Ecdysozoa</taxon>
        <taxon>Arthropoda</taxon>
        <taxon>Hexapoda</taxon>
        <taxon>Insecta</taxon>
        <taxon>Pterygota</taxon>
        <taxon>Neoptera</taxon>
        <taxon>Endopterygota</taxon>
        <taxon>Hymenoptera</taxon>
        <taxon>Apocrita</taxon>
        <taxon>Aculeata</taxon>
        <taxon>Apoidea</taxon>
        <taxon>Anthophila</taxon>
        <taxon>Apidae</taxon>
        <taxon>Ceratina</taxon>
        <taxon>Zadontomerus</taxon>
    </lineage>
</organism>
<dbReference type="PANTHER" id="PTHR43884:SF9">
    <property type="entry name" value="COMPLEX I ASSEMBLY FACTOR ACAD9, MITOCHONDRIAL"/>
    <property type="match status" value="1"/>
</dbReference>
<dbReference type="Pfam" id="PF02771">
    <property type="entry name" value="Acyl-CoA_dh_N"/>
    <property type="match status" value="1"/>
</dbReference>
<dbReference type="Gene3D" id="2.40.110.10">
    <property type="entry name" value="Butyryl-CoA Dehydrogenase, subunit A, domain 2"/>
    <property type="match status" value="1"/>
</dbReference>
<evidence type="ECO:0000259" key="8">
    <source>
        <dbReference type="Pfam" id="PF02771"/>
    </source>
</evidence>
<evidence type="ECO:0000256" key="5">
    <source>
        <dbReference type="RuleBase" id="RU362125"/>
    </source>
</evidence>
<sequence length="620" mass="70873">MFARRLLQEHNILRHYNILKRYLKEASAACPMETHFEPLAKKKPERLSYLKALISGEADKEALTYPEEISPRYDDFFKWMKSVECYMSNCTASNKVLNKKEVLDQLRELEVFRTHIDEQYFGLNLSNTESLKLVETLSNLPWLGAYIIKNHILPVQIISKYGSDQQKMKYFAKILSGEVIPSICIYEEGGRTNINNISTYLMRNDTNSWLLNGNKTYVVNGTSSNLFLVFAKNEQPFTKITGPESFSLLLVEKDFGGVTCTNVYDTIGRHETPTCTINFQDTIVPRENLISTGAPAFKILLEYLKPGQQNIPGLAIAILRNFINQLIPDILDMKHFDRNYYEFDVVKKTIGEISFSLYTMESMAYLTTGLMDKYENQDAGLERAITEKYCANKCLESIQAGIQLVGSRSYVNNKSYMQAFHDAIALSTMDANNFDADTYIAAKMLQFIGKKLNDRIYKKRKFLEFPVFNMMDSLFDNSRISISDVEEHLHPSVLDGVEHLEQSINKFRDSIMTMFKFSGAEILDKYSDMQRVSQMLTEIYGTYANLLRGSRAYAIGVRNADIDKNVSVRMAFTSLMRVTAIAEEVNAGPVQNGDNCYLTTADVLYNAHKYALDHPLKKTF</sequence>
<dbReference type="Gene3D" id="1.20.140.10">
    <property type="entry name" value="Butyryl-CoA Dehydrogenase, subunit A, domain 3"/>
    <property type="match status" value="2"/>
</dbReference>
<dbReference type="InterPro" id="IPR046373">
    <property type="entry name" value="Acyl-CoA_Oxase/DH_mid-dom_sf"/>
</dbReference>
<dbReference type="Pfam" id="PF02770">
    <property type="entry name" value="Acyl-CoA_dh_M"/>
    <property type="match status" value="1"/>
</dbReference>
<dbReference type="InterPro" id="IPR009075">
    <property type="entry name" value="AcylCo_DH/oxidase_C"/>
</dbReference>
<dbReference type="Proteomes" id="UP000694925">
    <property type="component" value="Unplaced"/>
</dbReference>
<keyword evidence="3 5" id="KW-0285">Flavoprotein</keyword>
<dbReference type="InterPro" id="IPR037069">
    <property type="entry name" value="AcylCoA_DH/ox_N_sf"/>
</dbReference>
<feature type="domain" description="Acyl-CoA dehydrogenase/oxidase C-terminal" evidence="6">
    <location>
        <begin position="303"/>
        <end position="423"/>
    </location>
</feature>
<comment type="similarity">
    <text evidence="2 5">Belongs to the acyl-CoA dehydrogenase family.</text>
</comment>
<dbReference type="Gene3D" id="1.10.540.10">
    <property type="entry name" value="Acyl-CoA dehydrogenase/oxidase, N-terminal domain"/>
    <property type="match status" value="1"/>
</dbReference>
<keyword evidence="5" id="KW-0560">Oxidoreductase</keyword>
<evidence type="ECO:0000259" key="6">
    <source>
        <dbReference type="Pfam" id="PF00441"/>
    </source>
</evidence>
<dbReference type="RefSeq" id="XP_017881780.1">
    <property type="nucleotide sequence ID" value="XM_018026291.2"/>
</dbReference>
<feature type="domain" description="Acyl-CoA oxidase/dehydrogenase middle" evidence="7">
    <location>
        <begin position="184"/>
        <end position="281"/>
    </location>
</feature>
<dbReference type="AlphaFoldDB" id="A0AAJ7J1B7"/>
<dbReference type="InterPro" id="IPR009100">
    <property type="entry name" value="AcylCoA_DH/oxidase_NM_dom_sf"/>
</dbReference>
<dbReference type="GO" id="GO:0050660">
    <property type="term" value="F:flavin adenine dinucleotide binding"/>
    <property type="evidence" value="ECO:0007669"/>
    <property type="project" value="InterPro"/>
</dbReference>
<dbReference type="GeneID" id="108625925"/>
<dbReference type="SUPFAM" id="SSF47203">
    <property type="entry name" value="Acyl-CoA dehydrogenase C-terminal domain-like"/>
    <property type="match status" value="1"/>
</dbReference>
<protein>
    <submittedName>
        <fullName evidence="10">Acyl-CoA dehydrogenase family member 9, mitochondrial-like</fullName>
    </submittedName>
</protein>
<dbReference type="GO" id="GO:0003995">
    <property type="term" value="F:acyl-CoA dehydrogenase activity"/>
    <property type="evidence" value="ECO:0007669"/>
    <property type="project" value="TreeGrafter"/>
</dbReference>
<dbReference type="Pfam" id="PF00441">
    <property type="entry name" value="Acyl-CoA_dh_1"/>
    <property type="match status" value="1"/>
</dbReference>
<evidence type="ECO:0000256" key="3">
    <source>
        <dbReference type="ARBA" id="ARBA00022630"/>
    </source>
</evidence>
<keyword evidence="4 5" id="KW-0274">FAD</keyword>
<comment type="cofactor">
    <cofactor evidence="1 5">
        <name>FAD</name>
        <dbReference type="ChEBI" id="CHEBI:57692"/>
    </cofactor>
</comment>
<evidence type="ECO:0000313" key="10">
    <source>
        <dbReference type="RefSeq" id="XP_017881780.1"/>
    </source>
</evidence>
<dbReference type="InterPro" id="IPR013786">
    <property type="entry name" value="AcylCoA_DH/ox_N"/>
</dbReference>
<evidence type="ECO:0000313" key="9">
    <source>
        <dbReference type="Proteomes" id="UP000694925"/>
    </source>
</evidence>
<dbReference type="SUPFAM" id="SSF56645">
    <property type="entry name" value="Acyl-CoA dehydrogenase NM domain-like"/>
    <property type="match status" value="1"/>
</dbReference>
<evidence type="ECO:0000256" key="1">
    <source>
        <dbReference type="ARBA" id="ARBA00001974"/>
    </source>
</evidence>
<keyword evidence="9" id="KW-1185">Reference proteome</keyword>
<dbReference type="PANTHER" id="PTHR43884">
    <property type="entry name" value="ACYL-COA DEHYDROGENASE"/>
    <property type="match status" value="1"/>
</dbReference>
<proteinExistence type="inferred from homology"/>
<dbReference type="InterPro" id="IPR006091">
    <property type="entry name" value="Acyl-CoA_Oxase/DH_mid-dom"/>
</dbReference>
<name>A0AAJ7J1B7_9HYME</name>
<evidence type="ECO:0000256" key="4">
    <source>
        <dbReference type="ARBA" id="ARBA00022827"/>
    </source>
</evidence>
<dbReference type="KEGG" id="ccal:108625925"/>
<accession>A0AAJ7J1B7</accession>
<evidence type="ECO:0000256" key="2">
    <source>
        <dbReference type="ARBA" id="ARBA00009347"/>
    </source>
</evidence>
<dbReference type="InterPro" id="IPR036250">
    <property type="entry name" value="AcylCo_DH-like_C"/>
</dbReference>
<reference evidence="10" key="1">
    <citation type="submission" date="2025-08" db="UniProtKB">
        <authorList>
            <consortium name="RefSeq"/>
        </authorList>
    </citation>
    <scope>IDENTIFICATION</scope>
    <source>
        <tissue evidence="10">Whole body</tissue>
    </source>
</reference>
<gene>
    <name evidence="10" type="primary">LOC108625925</name>
</gene>
<feature type="domain" description="Acyl-CoA dehydrogenase/oxidase N-terminal" evidence="8">
    <location>
        <begin position="100"/>
        <end position="178"/>
    </location>
</feature>